<dbReference type="EMBL" id="AGUF01000052">
    <property type="protein sequence ID" value="EHK65540.1"/>
    <property type="molecule type" value="Genomic_DNA"/>
</dbReference>
<name>H0F8A7_9BURK</name>
<evidence type="ECO:0000313" key="5">
    <source>
        <dbReference type="Proteomes" id="UP000003113"/>
    </source>
</evidence>
<keyword evidence="2" id="KW-1133">Transmembrane helix</keyword>
<dbReference type="PATRIC" id="fig|477184.5.peg.2963"/>
<feature type="region of interest" description="Disordered" evidence="1">
    <location>
        <begin position="432"/>
        <end position="454"/>
    </location>
</feature>
<keyword evidence="3" id="KW-0732">Signal</keyword>
<keyword evidence="2" id="KW-0812">Transmembrane</keyword>
<organism evidence="4 5">
    <name type="scientific">Achromobacter arsenitoxydans SY8</name>
    <dbReference type="NCBI Taxonomy" id="477184"/>
    <lineage>
        <taxon>Bacteria</taxon>
        <taxon>Pseudomonadati</taxon>
        <taxon>Pseudomonadota</taxon>
        <taxon>Betaproteobacteria</taxon>
        <taxon>Burkholderiales</taxon>
        <taxon>Alcaligenaceae</taxon>
        <taxon>Achromobacter</taxon>
    </lineage>
</organism>
<evidence type="ECO:0000313" key="4">
    <source>
        <dbReference type="EMBL" id="EHK65540.1"/>
    </source>
</evidence>
<protein>
    <recommendedName>
        <fullName evidence="6">Oxygen tolerance family protein</fullName>
    </recommendedName>
</protein>
<evidence type="ECO:0008006" key="6">
    <source>
        <dbReference type="Google" id="ProtNLM"/>
    </source>
</evidence>
<dbReference type="PANTHER" id="PTHR40940">
    <property type="entry name" value="PROTEIN BATD-RELATED"/>
    <property type="match status" value="1"/>
</dbReference>
<dbReference type="eggNOG" id="ENOG502Z8JG">
    <property type="taxonomic scope" value="Bacteria"/>
</dbReference>
<evidence type="ECO:0000256" key="2">
    <source>
        <dbReference type="SAM" id="Phobius"/>
    </source>
</evidence>
<keyword evidence="5" id="KW-1185">Reference proteome</keyword>
<dbReference type="Proteomes" id="UP000003113">
    <property type="component" value="Unassembled WGS sequence"/>
</dbReference>
<evidence type="ECO:0000256" key="3">
    <source>
        <dbReference type="SAM" id="SignalP"/>
    </source>
</evidence>
<feature type="chain" id="PRO_5003532186" description="Oxygen tolerance family protein" evidence="3">
    <location>
        <begin position="26"/>
        <end position="454"/>
    </location>
</feature>
<dbReference type="InterPro" id="IPR025738">
    <property type="entry name" value="BatD"/>
</dbReference>
<feature type="signal peptide" evidence="3">
    <location>
        <begin position="1"/>
        <end position="25"/>
    </location>
</feature>
<reference evidence="4 5" key="1">
    <citation type="journal article" date="2012" name="J. Bacteriol.">
        <title>Genome sequence of the highly efficient arsenite-oxidizing bacterium Achromobacter arsenitoxydans SY8.</title>
        <authorList>
            <person name="Li X."/>
            <person name="Hu Y."/>
            <person name="Gong J."/>
            <person name="Lin Y."/>
            <person name="Johnstone L."/>
            <person name="Rensing C."/>
            <person name="Wang G."/>
        </authorList>
    </citation>
    <scope>NUCLEOTIDE SEQUENCE [LARGE SCALE GENOMIC DNA]</scope>
    <source>
        <strain evidence="4 5">SY8</strain>
    </source>
</reference>
<comment type="caution">
    <text evidence="4">The sequence shown here is derived from an EMBL/GenBank/DDBJ whole genome shotgun (WGS) entry which is preliminary data.</text>
</comment>
<dbReference type="OrthoDB" id="5293418at2"/>
<evidence type="ECO:0000256" key="1">
    <source>
        <dbReference type="SAM" id="MobiDB-lite"/>
    </source>
</evidence>
<gene>
    <name evidence="4" type="ORF">KYC_15027</name>
</gene>
<proteinExistence type="predicted"/>
<sequence>MRRVCRCCLLLAVALTAILARPLHAQDAPVLRVTASAPAEGQTGATIKLQLEVMTSTWFTQPPQLPKLDLPGVTVTPPSGHGELVRDEQNGQSLNGLRYTYLLSVESAGALHIPALSVTAQLGPAGAPVTAESAPLTLQIKGAARLGNVVGDLSVTQSFTLTPDPLVQGGRITRSVTQRADGVQPMLLPPAPLGDVPHFKRYPREPEVVTLTDGRGGFVGAQRIDQADYVAQESGSFALPPLTLHWTDARSGSPKNQTLPGRQVDVAAAQTAPPPFSLQADLAALRHGLRWAIPGWAMPAVIGLAAAGLALWLGRAYWQRLARALGAVARRARTRWLVSEPRYWRAWQREAHAAPAVLSDCYRWIRRSSGAAALRDAVAPLAQDERQFVESTLRHAYGMNAAKTAWRAPLASRSRVWRRAWRKRPAAVHALPKSLNPLHHEAPPRTGDADAPHR</sequence>
<dbReference type="PANTHER" id="PTHR40940:SF1">
    <property type="entry name" value="PROTEIN BATD"/>
    <property type="match status" value="1"/>
</dbReference>
<dbReference type="AlphaFoldDB" id="H0F8A7"/>
<keyword evidence="2" id="KW-0472">Membrane</keyword>
<feature type="compositionally biased region" description="Basic and acidic residues" evidence="1">
    <location>
        <begin position="438"/>
        <end position="454"/>
    </location>
</feature>
<dbReference type="STRING" id="477184.KYC_15027"/>
<accession>H0F8A7</accession>
<feature type="transmembrane region" description="Helical" evidence="2">
    <location>
        <begin position="291"/>
        <end position="313"/>
    </location>
</feature>